<dbReference type="EMBL" id="QJKK01000003">
    <property type="protein sequence ID" value="RAL25694.1"/>
    <property type="molecule type" value="Genomic_DNA"/>
</dbReference>
<dbReference type="RefSeq" id="WP_113658308.1">
    <property type="nucleotide sequence ID" value="NZ_KZ845665.1"/>
</dbReference>
<accession>A0A364K5W7</accession>
<gene>
    <name evidence="1" type="ORF">DL897_06360</name>
</gene>
<protein>
    <submittedName>
        <fullName evidence="1">Uncharacterized protein</fullName>
    </submittedName>
</protein>
<name>A0A364K5W7_9BACL</name>
<comment type="caution">
    <text evidence="1">The sequence shown here is derived from an EMBL/GenBank/DDBJ whole genome shotgun (WGS) entry which is preliminary data.</text>
</comment>
<reference evidence="1 2" key="1">
    <citation type="submission" date="2018-06" db="EMBL/GenBank/DDBJ databases">
        <title>Thermoflavimicrobium daqus sp. nov., a thermophilic microbe isolated from Moutai-flavour Daqu.</title>
        <authorList>
            <person name="Wang X."/>
            <person name="Zhou H."/>
        </authorList>
    </citation>
    <scope>NUCLEOTIDE SEQUENCE [LARGE SCALE GENOMIC DNA]</scope>
    <source>
        <strain evidence="1 2">FBKL4.011</strain>
    </source>
</reference>
<dbReference type="Proteomes" id="UP000251213">
    <property type="component" value="Unassembled WGS sequence"/>
</dbReference>
<sequence>MFAAITNALWFNKLDKTKVNWTMLIEYLPEFEAEDLENAIVILGACHDLKMIDVLNQYKNHSNGHVRVAVKHAIEEIEFNN</sequence>
<keyword evidence="2" id="KW-1185">Reference proteome</keyword>
<reference evidence="1 2" key="2">
    <citation type="submission" date="2018-06" db="EMBL/GenBank/DDBJ databases">
        <authorList>
            <person name="Zhirakovskaya E."/>
        </authorList>
    </citation>
    <scope>NUCLEOTIDE SEQUENCE [LARGE SCALE GENOMIC DNA]</scope>
    <source>
        <strain evidence="1 2">FBKL4.011</strain>
    </source>
</reference>
<evidence type="ECO:0000313" key="1">
    <source>
        <dbReference type="EMBL" id="RAL25694.1"/>
    </source>
</evidence>
<organism evidence="1 2">
    <name type="scientific">Thermoflavimicrobium daqui</name>
    <dbReference type="NCBI Taxonomy" id="2137476"/>
    <lineage>
        <taxon>Bacteria</taxon>
        <taxon>Bacillati</taxon>
        <taxon>Bacillota</taxon>
        <taxon>Bacilli</taxon>
        <taxon>Bacillales</taxon>
        <taxon>Thermoactinomycetaceae</taxon>
        <taxon>Thermoflavimicrobium</taxon>
    </lineage>
</organism>
<evidence type="ECO:0000313" key="2">
    <source>
        <dbReference type="Proteomes" id="UP000251213"/>
    </source>
</evidence>
<dbReference type="AlphaFoldDB" id="A0A364K5W7"/>
<proteinExistence type="predicted"/>